<reference evidence="2" key="1">
    <citation type="submission" date="2021-03" db="EMBL/GenBank/DDBJ databases">
        <title>Draft genome sequence of rust myrtle Austropuccinia psidii MF-1, a brazilian biotype.</title>
        <authorList>
            <person name="Quecine M.C."/>
            <person name="Pachon D.M.R."/>
            <person name="Bonatelli M.L."/>
            <person name="Correr F.H."/>
            <person name="Franceschini L.M."/>
            <person name="Leite T.F."/>
            <person name="Margarido G.R.A."/>
            <person name="Almeida C.A."/>
            <person name="Ferrarezi J.A."/>
            <person name="Labate C.A."/>
        </authorList>
    </citation>
    <scope>NUCLEOTIDE SEQUENCE</scope>
    <source>
        <strain evidence="2">MF-1</strain>
    </source>
</reference>
<feature type="region of interest" description="Disordered" evidence="1">
    <location>
        <begin position="1"/>
        <end position="26"/>
    </location>
</feature>
<comment type="caution">
    <text evidence="2">The sequence shown here is derived from an EMBL/GenBank/DDBJ whole genome shotgun (WGS) entry which is preliminary data.</text>
</comment>
<gene>
    <name evidence="2" type="ORF">O181_033287</name>
</gene>
<accession>A0A9Q3H710</accession>
<dbReference type="EMBL" id="AVOT02012134">
    <property type="protein sequence ID" value="MBW0493572.1"/>
    <property type="molecule type" value="Genomic_DNA"/>
</dbReference>
<dbReference type="Proteomes" id="UP000765509">
    <property type="component" value="Unassembled WGS sequence"/>
</dbReference>
<name>A0A9Q3H710_9BASI</name>
<proteinExistence type="predicted"/>
<organism evidence="2 3">
    <name type="scientific">Austropuccinia psidii MF-1</name>
    <dbReference type="NCBI Taxonomy" id="1389203"/>
    <lineage>
        <taxon>Eukaryota</taxon>
        <taxon>Fungi</taxon>
        <taxon>Dikarya</taxon>
        <taxon>Basidiomycota</taxon>
        <taxon>Pucciniomycotina</taxon>
        <taxon>Pucciniomycetes</taxon>
        <taxon>Pucciniales</taxon>
        <taxon>Sphaerophragmiaceae</taxon>
        <taxon>Austropuccinia</taxon>
    </lineage>
</organism>
<keyword evidence="3" id="KW-1185">Reference proteome</keyword>
<dbReference type="AlphaFoldDB" id="A0A9Q3H710"/>
<evidence type="ECO:0000256" key="1">
    <source>
        <dbReference type="SAM" id="MobiDB-lite"/>
    </source>
</evidence>
<protein>
    <submittedName>
        <fullName evidence="2">Uncharacterized protein</fullName>
    </submittedName>
</protein>
<evidence type="ECO:0000313" key="2">
    <source>
        <dbReference type="EMBL" id="MBW0493572.1"/>
    </source>
</evidence>
<sequence length="112" mass="12537">MRPAGSHRQKAQESKTALPGADRGAWAGARPAGVVWHQQDRDCFDQEGSKVGAPEDEGEWMKPKAGDQIRIILNSCRGFNFFKIFSAIVLLETFVNLKSLEIFWSSNPEINF</sequence>
<evidence type="ECO:0000313" key="3">
    <source>
        <dbReference type="Proteomes" id="UP000765509"/>
    </source>
</evidence>